<protein>
    <submittedName>
        <fullName evidence="1">Uncharacterized protein</fullName>
    </submittedName>
</protein>
<reference evidence="2" key="1">
    <citation type="journal article" date="2019" name="Int. J. Syst. Evol. Microbiol.">
        <title>The Global Catalogue of Microorganisms (GCM) 10K type strain sequencing project: providing services to taxonomists for standard genome sequencing and annotation.</title>
        <authorList>
            <consortium name="The Broad Institute Genomics Platform"/>
            <consortium name="The Broad Institute Genome Sequencing Center for Infectious Disease"/>
            <person name="Wu L."/>
            <person name="Ma J."/>
        </authorList>
    </citation>
    <scope>NUCLEOTIDE SEQUENCE [LARGE SCALE GENOMIC DNA]</scope>
    <source>
        <strain evidence="2">CECT 7956</strain>
    </source>
</reference>
<keyword evidence="2" id="KW-1185">Reference proteome</keyword>
<evidence type="ECO:0000313" key="1">
    <source>
        <dbReference type="EMBL" id="MFC3812182.1"/>
    </source>
</evidence>
<sequence length="42" mass="5118">MMVKILAFRYRNNRAEWVKKAREIQMEIKEKAMKDYGSLGKR</sequence>
<dbReference type="EMBL" id="JBHRYQ010000001">
    <property type="protein sequence ID" value="MFC3812182.1"/>
    <property type="molecule type" value="Genomic_DNA"/>
</dbReference>
<evidence type="ECO:0000313" key="2">
    <source>
        <dbReference type="Proteomes" id="UP001595616"/>
    </source>
</evidence>
<dbReference type="Proteomes" id="UP001595616">
    <property type="component" value="Unassembled WGS sequence"/>
</dbReference>
<name>A0ABV7Z1H8_9BACT</name>
<comment type="caution">
    <text evidence="1">The sequence shown here is derived from an EMBL/GenBank/DDBJ whole genome shotgun (WGS) entry which is preliminary data.</text>
</comment>
<organism evidence="1 2">
    <name type="scientific">Lacihabitans lacunae</name>
    <dbReference type="NCBI Taxonomy" id="1028214"/>
    <lineage>
        <taxon>Bacteria</taxon>
        <taxon>Pseudomonadati</taxon>
        <taxon>Bacteroidota</taxon>
        <taxon>Cytophagia</taxon>
        <taxon>Cytophagales</taxon>
        <taxon>Leadbetterellaceae</taxon>
        <taxon>Lacihabitans</taxon>
    </lineage>
</organism>
<proteinExistence type="predicted"/>
<accession>A0ABV7Z1H8</accession>
<dbReference type="RefSeq" id="WP_379839049.1">
    <property type="nucleotide sequence ID" value="NZ_JBHRYQ010000001.1"/>
</dbReference>
<gene>
    <name evidence="1" type="ORF">ACFOOI_16090</name>
</gene>